<dbReference type="Proteomes" id="UP001150603">
    <property type="component" value="Unassembled WGS sequence"/>
</dbReference>
<feature type="non-terminal residue" evidence="1">
    <location>
        <position position="199"/>
    </location>
</feature>
<organism evidence="1 2">
    <name type="scientific">Linderina macrospora</name>
    <dbReference type="NCBI Taxonomy" id="4868"/>
    <lineage>
        <taxon>Eukaryota</taxon>
        <taxon>Fungi</taxon>
        <taxon>Fungi incertae sedis</taxon>
        <taxon>Zoopagomycota</taxon>
        <taxon>Kickxellomycotina</taxon>
        <taxon>Kickxellomycetes</taxon>
        <taxon>Kickxellales</taxon>
        <taxon>Kickxellaceae</taxon>
        <taxon>Linderina</taxon>
    </lineage>
</organism>
<comment type="caution">
    <text evidence="1">The sequence shown here is derived from an EMBL/GenBank/DDBJ whole genome shotgun (WGS) entry which is preliminary data.</text>
</comment>
<dbReference type="EMBL" id="JANBPW010002619">
    <property type="protein sequence ID" value="KAJ1940182.1"/>
    <property type="molecule type" value="Genomic_DNA"/>
</dbReference>
<reference evidence="1" key="1">
    <citation type="submission" date="2022-07" db="EMBL/GenBank/DDBJ databases">
        <title>Phylogenomic reconstructions and comparative analyses of Kickxellomycotina fungi.</title>
        <authorList>
            <person name="Reynolds N.K."/>
            <person name="Stajich J.E."/>
            <person name="Barry K."/>
            <person name="Grigoriev I.V."/>
            <person name="Crous P."/>
            <person name="Smith M.E."/>
        </authorList>
    </citation>
    <scope>NUCLEOTIDE SEQUENCE</scope>
    <source>
        <strain evidence="1">NRRL 5244</strain>
    </source>
</reference>
<evidence type="ECO:0000313" key="2">
    <source>
        <dbReference type="Proteomes" id="UP001150603"/>
    </source>
</evidence>
<protein>
    <submittedName>
        <fullName evidence="1">Protein btg1</fullName>
    </submittedName>
</protein>
<gene>
    <name evidence="1" type="primary">BTG1</name>
    <name evidence="1" type="ORF">FBU59_003887</name>
</gene>
<keyword evidence="2" id="KW-1185">Reference proteome</keyword>
<sequence>MQTEIESAASFWLKYIPDGTLTGDKKEALRQALVSVLTDKYTGHWHPERTTQGSGFRSVSNWRRLDSVFVEAGDEAGVPLAVLERLLPRDVVVWCDPYNVTYRVGDHGTVYTIYEDKRLLIDSMKKTMAERASKSSGDFVISAYTTPVVIRSADGVEVARRGGQSPGKDIRRTNAMSPLRQVTYQEMAAPVAGNGKAAG</sequence>
<evidence type="ECO:0000313" key="1">
    <source>
        <dbReference type="EMBL" id="KAJ1940182.1"/>
    </source>
</evidence>
<proteinExistence type="predicted"/>
<accession>A0ACC1J700</accession>
<name>A0ACC1J700_9FUNG</name>